<dbReference type="PANTHER" id="PTHR39473:SF1">
    <property type="entry name" value="DINB-LIKE DOMAIN-CONTAINING PROTEIN"/>
    <property type="match status" value="1"/>
</dbReference>
<dbReference type="InterPro" id="IPR034660">
    <property type="entry name" value="DinB/YfiT-like"/>
</dbReference>
<keyword evidence="2" id="KW-1185">Reference proteome</keyword>
<proteinExistence type="predicted"/>
<gene>
    <name evidence="1" type="ORF">EHT25_10690</name>
</gene>
<dbReference type="RefSeq" id="WP_124874267.1">
    <property type="nucleotide sequence ID" value="NZ_RQJO01000008.1"/>
</dbReference>
<comment type="caution">
    <text evidence="1">The sequence shown here is derived from an EMBL/GenBank/DDBJ whole genome shotgun (WGS) entry which is preliminary data.</text>
</comment>
<organism evidence="1 2">
    <name type="scientific">Larkinella rosea</name>
    <dbReference type="NCBI Taxonomy" id="2025312"/>
    <lineage>
        <taxon>Bacteria</taxon>
        <taxon>Pseudomonadati</taxon>
        <taxon>Bacteroidota</taxon>
        <taxon>Cytophagia</taxon>
        <taxon>Cytophagales</taxon>
        <taxon>Spirosomataceae</taxon>
        <taxon>Larkinella</taxon>
    </lineage>
</organism>
<dbReference type="EMBL" id="RQJO01000008">
    <property type="protein sequence ID" value="RRB03989.1"/>
    <property type="molecule type" value="Genomic_DNA"/>
</dbReference>
<dbReference type="Proteomes" id="UP000271925">
    <property type="component" value="Unassembled WGS sequence"/>
</dbReference>
<dbReference type="AlphaFoldDB" id="A0A3P1BSV7"/>
<dbReference type="PANTHER" id="PTHR39473">
    <property type="match status" value="1"/>
</dbReference>
<dbReference type="SUPFAM" id="SSF109854">
    <property type="entry name" value="DinB/YfiT-like putative metalloenzymes"/>
    <property type="match status" value="1"/>
</dbReference>
<protein>
    <recommendedName>
        <fullName evidence="3">DinB family protein</fullName>
    </recommendedName>
</protein>
<evidence type="ECO:0000313" key="2">
    <source>
        <dbReference type="Proteomes" id="UP000271925"/>
    </source>
</evidence>
<reference evidence="1 2" key="1">
    <citation type="submission" date="2018-11" db="EMBL/GenBank/DDBJ databases">
        <authorList>
            <person name="Zhou Z."/>
            <person name="Wang G."/>
        </authorList>
    </citation>
    <scope>NUCLEOTIDE SEQUENCE [LARGE SCALE GENOMIC DNA]</scope>
    <source>
        <strain evidence="1 2">KCTC52004</strain>
    </source>
</reference>
<dbReference type="OrthoDB" id="1162179at2"/>
<name>A0A3P1BSV7_9BACT</name>
<evidence type="ECO:0000313" key="1">
    <source>
        <dbReference type="EMBL" id="RRB03989.1"/>
    </source>
</evidence>
<evidence type="ECO:0008006" key="3">
    <source>
        <dbReference type="Google" id="ProtNLM"/>
    </source>
</evidence>
<sequence>MRLQQTSAHLLNQLTAVIVQLSPREYAQPLDLLMGSSVGKHLRHIIEFYALLLTAYQTGHINYDRRIRQAALENSPQEAMKAMQQMAVQLVLCPEDRLLDLEASYSPDGTPDVAILTTFYRELLYNIEHAIHHSAIIRIGLEAIFPHVELPVHFGVAHATVQHQKSQPVNRIEKPVFAH</sequence>
<accession>A0A3P1BSV7</accession>